<dbReference type="Pfam" id="PF02309">
    <property type="entry name" value="AUX_IAA"/>
    <property type="match status" value="1"/>
</dbReference>
<evidence type="ECO:0000259" key="10">
    <source>
        <dbReference type="PROSITE" id="PS51745"/>
    </source>
</evidence>
<keyword evidence="5 8" id="KW-0804">Transcription</keyword>
<evidence type="ECO:0000256" key="1">
    <source>
        <dbReference type="ARBA" id="ARBA00004123"/>
    </source>
</evidence>
<evidence type="ECO:0000256" key="2">
    <source>
        <dbReference type="ARBA" id="ARBA00006728"/>
    </source>
</evidence>
<feature type="compositionally biased region" description="Polar residues" evidence="9">
    <location>
        <begin position="101"/>
        <end position="115"/>
    </location>
</feature>
<evidence type="ECO:0000256" key="6">
    <source>
        <dbReference type="ARBA" id="ARBA00023242"/>
    </source>
</evidence>
<gene>
    <name evidence="11" type="ORF">CKAN_00676900</name>
</gene>
<keyword evidence="3 8" id="KW-0678">Repressor</keyword>
<feature type="compositionally biased region" description="Low complexity" evidence="9">
    <location>
        <begin position="119"/>
        <end position="129"/>
    </location>
</feature>
<evidence type="ECO:0000256" key="3">
    <source>
        <dbReference type="ARBA" id="ARBA00022491"/>
    </source>
</evidence>
<dbReference type="OrthoDB" id="615826at2759"/>
<dbReference type="InterPro" id="IPR003311">
    <property type="entry name" value="AUX_IAA"/>
</dbReference>
<comment type="function">
    <text evidence="8">Aux/IAA proteins are short-lived transcriptional factors that function as repressors of early auxin response genes at low auxin concentrations.</text>
</comment>
<dbReference type="Gene3D" id="3.10.20.90">
    <property type="entry name" value="Phosphatidylinositol 3-kinase Catalytic Subunit, Chain A, domain 1"/>
    <property type="match status" value="1"/>
</dbReference>
<reference evidence="11 12" key="1">
    <citation type="journal article" date="2019" name="Nat. Plants">
        <title>Stout camphor tree genome fills gaps in understanding of flowering plant genome evolution.</title>
        <authorList>
            <person name="Chaw S.M."/>
            <person name="Liu Y.C."/>
            <person name="Wu Y.W."/>
            <person name="Wang H.Y."/>
            <person name="Lin C.I."/>
            <person name="Wu C.S."/>
            <person name="Ke H.M."/>
            <person name="Chang L.Y."/>
            <person name="Hsu C.Y."/>
            <person name="Yang H.T."/>
            <person name="Sudianto E."/>
            <person name="Hsu M.H."/>
            <person name="Wu K.P."/>
            <person name="Wang L.N."/>
            <person name="Leebens-Mack J.H."/>
            <person name="Tsai I.J."/>
        </authorList>
    </citation>
    <scope>NUCLEOTIDE SEQUENCE [LARGE SCALE GENOMIC DNA]</scope>
    <source>
        <strain evidence="12">cv. Chaw 1501</strain>
        <tissue evidence="11">Young leaves</tissue>
    </source>
</reference>
<keyword evidence="12" id="KW-1185">Reference proteome</keyword>
<dbReference type="FunFam" id="3.10.20.90:FF:000225">
    <property type="entry name" value="Auxin-responsive protein"/>
    <property type="match status" value="1"/>
</dbReference>
<name>A0A3S3MRC8_9MAGN</name>
<keyword evidence="4 8" id="KW-0805">Transcription regulation</keyword>
<dbReference type="InterPro" id="IPR033389">
    <property type="entry name" value="AUX/IAA_dom"/>
</dbReference>
<evidence type="ECO:0000313" key="11">
    <source>
        <dbReference type="EMBL" id="RWR78246.1"/>
    </source>
</evidence>
<dbReference type="GO" id="GO:0006355">
    <property type="term" value="P:regulation of DNA-templated transcription"/>
    <property type="evidence" value="ECO:0007669"/>
    <property type="project" value="InterPro"/>
</dbReference>
<evidence type="ECO:0000256" key="7">
    <source>
        <dbReference type="ARBA" id="ARBA00023294"/>
    </source>
</evidence>
<organism evidence="11 12">
    <name type="scientific">Cinnamomum micranthum f. kanehirae</name>
    <dbReference type="NCBI Taxonomy" id="337451"/>
    <lineage>
        <taxon>Eukaryota</taxon>
        <taxon>Viridiplantae</taxon>
        <taxon>Streptophyta</taxon>
        <taxon>Embryophyta</taxon>
        <taxon>Tracheophyta</taxon>
        <taxon>Spermatophyta</taxon>
        <taxon>Magnoliopsida</taxon>
        <taxon>Magnoliidae</taxon>
        <taxon>Laurales</taxon>
        <taxon>Lauraceae</taxon>
        <taxon>Cinnamomum</taxon>
    </lineage>
</organism>
<feature type="region of interest" description="Disordered" evidence="9">
    <location>
        <begin position="175"/>
        <end position="199"/>
    </location>
</feature>
<dbReference type="STRING" id="337451.A0A3S3MRC8"/>
<dbReference type="GO" id="GO:0005634">
    <property type="term" value="C:nucleus"/>
    <property type="evidence" value="ECO:0007669"/>
    <property type="project" value="UniProtKB-SubCell"/>
</dbReference>
<dbReference type="PANTHER" id="PTHR31734:SF2">
    <property type="entry name" value="AUXIN-RESPONSIVE PROTEIN IAA26"/>
    <property type="match status" value="1"/>
</dbReference>
<keyword evidence="7 8" id="KW-0927">Auxin signaling pathway</keyword>
<dbReference type="PANTHER" id="PTHR31734">
    <property type="entry name" value="AUXIN-RESPONSIVE PROTEIN IAA17"/>
    <property type="match status" value="1"/>
</dbReference>
<dbReference type="InterPro" id="IPR053793">
    <property type="entry name" value="PB1-like"/>
</dbReference>
<feature type="region of interest" description="Disordered" evidence="9">
    <location>
        <begin position="43"/>
        <end position="138"/>
    </location>
</feature>
<evidence type="ECO:0000256" key="9">
    <source>
        <dbReference type="SAM" id="MobiDB-lite"/>
    </source>
</evidence>
<sequence length="369" mass="40670">MEGDLRRKEPCQRFLDLVSNERDWWVRDGGCFGVAEEKKLELRLGPPGDWSVKENNSTSREKDESLPSLGHFSKSPKTSNPSSGAKRGFSDAVETEKDVDSNGNQSQKLSSQNPSALFPPCWSSSPSPSTFQKGQQQKPAFLQFQSIPSLPVLTKESSQANGIKGDMQKLERKTCSPTSAPVPVNAAVGNNSQTRTSSVPVVGWPPIRSFRKNLASSSLKLSVDSQHGVSQIKEKAEDGRKGMFIKINMDGVPIGRKIDLSAYHSYEKLSSAVDELFRDLLKAQKDSSETGNHKTAEERRLIEGLLDASGEYTLVYEDNEGDRMLVGDVPWNMFVTSVKRLRVLKSSEVSALRLTGSRQEKTLTDSGVM</sequence>
<protein>
    <recommendedName>
        <fullName evidence="8">Auxin-responsive protein</fullName>
    </recommendedName>
</protein>
<dbReference type="EMBL" id="QPKB01000002">
    <property type="protein sequence ID" value="RWR78246.1"/>
    <property type="molecule type" value="Genomic_DNA"/>
</dbReference>
<dbReference type="SUPFAM" id="SSF54277">
    <property type="entry name" value="CAD &amp; PB1 domains"/>
    <property type="match status" value="1"/>
</dbReference>
<evidence type="ECO:0000256" key="5">
    <source>
        <dbReference type="ARBA" id="ARBA00023163"/>
    </source>
</evidence>
<accession>A0A3S3MRC8</accession>
<comment type="subcellular location">
    <subcellularLocation>
        <location evidence="1 8">Nucleus</location>
    </subcellularLocation>
</comment>
<comment type="caution">
    <text evidence="11">The sequence shown here is derived from an EMBL/GenBank/DDBJ whole genome shotgun (WGS) entry which is preliminary data.</text>
</comment>
<dbReference type="PROSITE" id="PS51745">
    <property type="entry name" value="PB1"/>
    <property type="match status" value="1"/>
</dbReference>
<dbReference type="Proteomes" id="UP000283530">
    <property type="component" value="Unassembled WGS sequence"/>
</dbReference>
<proteinExistence type="inferred from homology"/>
<dbReference type="AlphaFoldDB" id="A0A3S3MRC8"/>
<evidence type="ECO:0000256" key="8">
    <source>
        <dbReference type="RuleBase" id="RU004549"/>
    </source>
</evidence>
<comment type="similarity">
    <text evidence="2 8">Belongs to the Aux/IAA family.</text>
</comment>
<dbReference type="GO" id="GO:0009734">
    <property type="term" value="P:auxin-activated signaling pathway"/>
    <property type="evidence" value="ECO:0007669"/>
    <property type="project" value="UniProtKB-UniRule"/>
</dbReference>
<keyword evidence="6 8" id="KW-0539">Nucleus</keyword>
<feature type="domain" description="PB1" evidence="10">
    <location>
        <begin position="242"/>
        <end position="346"/>
    </location>
</feature>
<comment type="subunit">
    <text evidence="8">Homodimers and heterodimers.</text>
</comment>
<evidence type="ECO:0000256" key="4">
    <source>
        <dbReference type="ARBA" id="ARBA00023015"/>
    </source>
</evidence>
<evidence type="ECO:0000313" key="12">
    <source>
        <dbReference type="Proteomes" id="UP000283530"/>
    </source>
</evidence>
<feature type="compositionally biased region" description="Polar residues" evidence="9">
    <location>
        <begin position="188"/>
        <end position="199"/>
    </location>
</feature>